<gene>
    <name evidence="1" type="ORF">D5F53_09225</name>
</gene>
<protein>
    <submittedName>
        <fullName evidence="1">Extracellular solute-binding protein</fullName>
    </submittedName>
</protein>
<dbReference type="Proteomes" id="UP000266552">
    <property type="component" value="Chromosome"/>
</dbReference>
<accession>A0A385TIH4</accession>
<evidence type="ECO:0000313" key="1">
    <source>
        <dbReference type="EMBL" id="AYB43453.1"/>
    </source>
</evidence>
<dbReference type="PANTHER" id="PTHR43649:SF17">
    <property type="entry name" value="ABC TRANSPORTER SOLUTE BINDING PROTEIN-SUGAR TRANSPORT"/>
    <property type="match status" value="1"/>
</dbReference>
<dbReference type="InterPro" id="IPR006059">
    <property type="entry name" value="SBP"/>
</dbReference>
<dbReference type="Pfam" id="PF13416">
    <property type="entry name" value="SBP_bac_8"/>
    <property type="match status" value="1"/>
</dbReference>
<reference evidence="1 2" key="1">
    <citation type="submission" date="2018-09" db="EMBL/GenBank/DDBJ databases">
        <title>Genome Sequence of Paenibacillus lautus Strain E7593-69, Azo Dye-Degrading Bacteria, Isolated from Commercial Tattoo Inks.</title>
        <authorList>
            <person name="Nho S.W."/>
            <person name="Kim S.-J."/>
            <person name="Kweon O."/>
            <person name="Cerniglia C.E."/>
        </authorList>
    </citation>
    <scope>NUCLEOTIDE SEQUENCE [LARGE SCALE GENOMIC DNA]</scope>
    <source>
        <strain evidence="1 2">E7593-69</strain>
    </source>
</reference>
<proteinExistence type="predicted"/>
<sequence length="542" mass="61683">MSGFGRYNQFRKRQGGLSVGRYMIIHKGEGCVKIWNRKLGLAALAAVMTGALLSGCSKDNAANEGNHESADTGKEITLEMMTFSHTNWPYKENWPIYQYLKEETGISFKVQPVMSDYTTTMNLAISSGEIPDLMMVNSLNAANTHGASGAFVDYFEHLDQMPNYKKFLDDHPEVKAAILSPEGKNYFMPLYGLEQQSRRSWLYRDDIFKKHNLTPPTTYDELYTVAKKLKELYPDSFPIAVFNGLSPLVNMAPAFNTNSSYYYDFEKKEWRYGPTEDNYKKMVEYMNKFYAEGLVAPDFMAHKRKQFNDLLLQNKSFIASDYIGIMDELPLMLGDASSAFSLDYMVPPVGTPDGKSHNVFAGLQTDGFAVAANSKDRDRLLQYLDFLFSPEGIELATWGREGETFTTENGVRSFNEDYKEFGDLRTRTGIATVGAHMVLDMTAYESMYSPKMREAMKIAPDHETKPQPRLAYTNEENEVLSMVGETVKKFHEEQIAKFILGQKPMDEWDAYVQEVNKLGVQQVLDVHKSAYERTQKFLSEAN</sequence>
<dbReference type="KEGG" id="plw:D5F53_09225"/>
<name>A0A385TIH4_PAELA</name>
<dbReference type="InterPro" id="IPR050490">
    <property type="entry name" value="Bact_solute-bd_prot1"/>
</dbReference>
<dbReference type="PANTHER" id="PTHR43649">
    <property type="entry name" value="ARABINOSE-BINDING PROTEIN-RELATED"/>
    <property type="match status" value="1"/>
</dbReference>
<keyword evidence="2" id="KW-1185">Reference proteome</keyword>
<dbReference type="CDD" id="cd13583">
    <property type="entry name" value="PBP2_AlgQ_like_4"/>
    <property type="match status" value="1"/>
</dbReference>
<dbReference type="Gene3D" id="3.40.190.10">
    <property type="entry name" value="Periplasmic binding protein-like II"/>
    <property type="match status" value="2"/>
</dbReference>
<dbReference type="EMBL" id="CP032412">
    <property type="protein sequence ID" value="AYB43453.1"/>
    <property type="molecule type" value="Genomic_DNA"/>
</dbReference>
<dbReference type="AlphaFoldDB" id="A0A385TIH4"/>
<organism evidence="1 2">
    <name type="scientific">Paenibacillus lautus</name>
    <name type="common">Bacillus lautus</name>
    <dbReference type="NCBI Taxonomy" id="1401"/>
    <lineage>
        <taxon>Bacteria</taxon>
        <taxon>Bacillati</taxon>
        <taxon>Bacillota</taxon>
        <taxon>Bacilli</taxon>
        <taxon>Bacillales</taxon>
        <taxon>Paenibacillaceae</taxon>
        <taxon>Paenibacillus</taxon>
    </lineage>
</organism>
<evidence type="ECO:0000313" key="2">
    <source>
        <dbReference type="Proteomes" id="UP000266552"/>
    </source>
</evidence>
<dbReference type="SUPFAM" id="SSF53850">
    <property type="entry name" value="Periplasmic binding protein-like II"/>
    <property type="match status" value="1"/>
</dbReference>